<name>A0A1M6XQC1_XYLRU</name>
<organism evidence="1 2">
    <name type="scientific">Xylanibacter ruminicola</name>
    <name type="common">Prevotella ruminicola</name>
    <dbReference type="NCBI Taxonomy" id="839"/>
    <lineage>
        <taxon>Bacteria</taxon>
        <taxon>Pseudomonadati</taxon>
        <taxon>Bacteroidota</taxon>
        <taxon>Bacteroidia</taxon>
        <taxon>Bacteroidales</taxon>
        <taxon>Prevotellaceae</taxon>
        <taxon>Xylanibacter</taxon>
    </lineage>
</organism>
<protein>
    <recommendedName>
        <fullName evidence="3">YD repeat-containing protein</fullName>
    </recommendedName>
</protein>
<dbReference type="OrthoDB" id="1046747at2"/>
<dbReference type="AlphaFoldDB" id="A0A1M6XQC1"/>
<evidence type="ECO:0000313" key="1">
    <source>
        <dbReference type="EMBL" id="SHL08192.1"/>
    </source>
</evidence>
<evidence type="ECO:0008006" key="3">
    <source>
        <dbReference type="Google" id="ProtNLM"/>
    </source>
</evidence>
<gene>
    <name evidence="1" type="ORF">SAMN05216463_12180</name>
</gene>
<reference evidence="1 2" key="1">
    <citation type="submission" date="2016-11" db="EMBL/GenBank/DDBJ databases">
        <authorList>
            <person name="Jaros S."/>
            <person name="Januszkiewicz K."/>
            <person name="Wedrychowicz H."/>
        </authorList>
    </citation>
    <scope>NUCLEOTIDE SEQUENCE [LARGE SCALE GENOMIC DNA]</scope>
    <source>
        <strain evidence="1 2">KHT3</strain>
    </source>
</reference>
<evidence type="ECO:0000313" key="2">
    <source>
        <dbReference type="Proteomes" id="UP000184130"/>
    </source>
</evidence>
<dbReference type="RefSeq" id="WP_073210482.1">
    <property type="nucleotide sequence ID" value="NZ_FRBD01000021.1"/>
</dbReference>
<sequence length="331" mass="38281">MKRNKKTILYNLLLIAVLVFIPQKGICDEKEEFTNRKDLGLKGPVAVVVEKDCSFEKAFGEIRRTGSKDVRKCFYSNGNLDKQIYSPTSFKKYIYDKYGNLINKIAIDCSDSGNNDTVSIYKYEYEYNSKGKMICKKDLGINGSSAKEYAYEYNTNGKISEVKVYNISDTPKAQIERIVYTYTNGGKKISTYSEKGLEQEEIISGLKETTRKNKGFYWDVTTSILNNNKHPIKMDNVLESRINGKKEKLLSVVLNYDSKGNLIKVSHFKNGASKPFIVYTTQYTYDSYGNWTKSLFYINNNLTSWTEREYIYAKNENDYKKYNQDDLSVFF</sequence>
<dbReference type="EMBL" id="FRBD01000021">
    <property type="protein sequence ID" value="SHL08192.1"/>
    <property type="molecule type" value="Genomic_DNA"/>
</dbReference>
<dbReference type="Gene3D" id="2.180.10.10">
    <property type="entry name" value="RHS repeat-associated core"/>
    <property type="match status" value="1"/>
</dbReference>
<dbReference type="Proteomes" id="UP000184130">
    <property type="component" value="Unassembled WGS sequence"/>
</dbReference>
<proteinExistence type="predicted"/>
<accession>A0A1M6XQC1</accession>